<dbReference type="SMART" id="SM00312">
    <property type="entry name" value="PX"/>
    <property type="match status" value="1"/>
</dbReference>
<dbReference type="GO" id="GO:0005737">
    <property type="term" value="C:cytoplasm"/>
    <property type="evidence" value="ECO:0000318"/>
    <property type="project" value="GO_Central"/>
</dbReference>
<reference evidence="6" key="1">
    <citation type="journal article" date="2020" name="Nat. Ecol. Evol.">
        <title>Deeply conserved synteny resolves early events in vertebrate evolution.</title>
        <authorList>
            <person name="Simakov O."/>
            <person name="Marletaz F."/>
            <person name="Yue J.X."/>
            <person name="O'Connell B."/>
            <person name="Jenkins J."/>
            <person name="Brandt A."/>
            <person name="Calef R."/>
            <person name="Tung C.H."/>
            <person name="Huang T.K."/>
            <person name="Schmutz J."/>
            <person name="Satoh N."/>
            <person name="Yu J.K."/>
            <person name="Putnam N.H."/>
            <person name="Green R.E."/>
            <person name="Rokhsar D.S."/>
        </authorList>
    </citation>
    <scope>NUCLEOTIDE SEQUENCE [LARGE SCALE GENOMIC DNA]</scope>
    <source>
        <strain evidence="6">S238N-H82</strain>
    </source>
</reference>
<dbReference type="GO" id="GO:0035091">
    <property type="term" value="F:phosphatidylinositol binding"/>
    <property type="evidence" value="ECO:0007669"/>
    <property type="project" value="InterPro"/>
</dbReference>
<feature type="region of interest" description="Disordered" evidence="3">
    <location>
        <begin position="394"/>
        <end position="437"/>
    </location>
</feature>
<dbReference type="SUPFAM" id="SSF50044">
    <property type="entry name" value="SH3-domain"/>
    <property type="match status" value="6"/>
</dbReference>
<dbReference type="SUPFAM" id="SSF64268">
    <property type="entry name" value="PX domain"/>
    <property type="match status" value="1"/>
</dbReference>
<dbReference type="Pfam" id="PF00018">
    <property type="entry name" value="SH3_1"/>
    <property type="match status" value="5"/>
</dbReference>
<feature type="region of interest" description="Disordered" evidence="3">
    <location>
        <begin position="880"/>
        <end position="903"/>
    </location>
</feature>
<evidence type="ECO:0000256" key="3">
    <source>
        <dbReference type="SAM" id="MobiDB-lite"/>
    </source>
</evidence>
<name>A0A9J7LZL1_BRAFL</name>
<organism evidence="6 7">
    <name type="scientific">Branchiostoma floridae</name>
    <name type="common">Florida lancelet</name>
    <name type="synonym">Amphioxus</name>
    <dbReference type="NCBI Taxonomy" id="7739"/>
    <lineage>
        <taxon>Eukaryota</taxon>
        <taxon>Metazoa</taxon>
        <taxon>Chordata</taxon>
        <taxon>Cephalochordata</taxon>
        <taxon>Leptocardii</taxon>
        <taxon>Amphioxiformes</taxon>
        <taxon>Branchiostomatidae</taxon>
        <taxon>Branchiostoma</taxon>
    </lineage>
</organism>
<dbReference type="PROSITE" id="PS50195">
    <property type="entry name" value="PX"/>
    <property type="match status" value="1"/>
</dbReference>
<dbReference type="Gene3D" id="2.30.30.40">
    <property type="entry name" value="SH3 Domains"/>
    <property type="match status" value="6"/>
</dbReference>
<feature type="compositionally biased region" description="Low complexity" evidence="3">
    <location>
        <begin position="394"/>
        <end position="412"/>
    </location>
</feature>
<dbReference type="CDD" id="cd11856">
    <property type="entry name" value="SH3_p47phox_like"/>
    <property type="match status" value="3"/>
</dbReference>
<dbReference type="PANTHER" id="PTHR15706:SF23">
    <property type="entry name" value="NEUTROPHIL CYTOSOL FACTOR 1-LIKE"/>
    <property type="match status" value="1"/>
</dbReference>
<dbReference type="OrthoDB" id="10255964at2759"/>
<feature type="domain" description="SH3" evidence="4">
    <location>
        <begin position="435"/>
        <end position="494"/>
    </location>
</feature>
<feature type="compositionally biased region" description="Basic residues" evidence="3">
    <location>
        <begin position="880"/>
        <end position="889"/>
    </location>
</feature>
<dbReference type="GO" id="GO:0042554">
    <property type="term" value="P:superoxide anion generation"/>
    <property type="evidence" value="ECO:0000318"/>
    <property type="project" value="GO_Central"/>
</dbReference>
<dbReference type="InterPro" id="IPR001452">
    <property type="entry name" value="SH3_domain"/>
</dbReference>
<feature type="domain" description="SH3" evidence="4">
    <location>
        <begin position="689"/>
        <end position="748"/>
    </location>
</feature>
<dbReference type="SMART" id="SM00326">
    <property type="entry name" value="SH3"/>
    <property type="match status" value="6"/>
</dbReference>
<dbReference type="GeneID" id="118425573"/>
<keyword evidence="1 2" id="KW-0728">SH3 domain</keyword>
<feature type="region of interest" description="Disordered" evidence="3">
    <location>
        <begin position="824"/>
        <end position="845"/>
    </location>
</feature>
<feature type="domain" description="SH3" evidence="4">
    <location>
        <begin position="276"/>
        <end position="335"/>
    </location>
</feature>
<evidence type="ECO:0000259" key="4">
    <source>
        <dbReference type="PROSITE" id="PS50002"/>
    </source>
</evidence>
<accession>A0A9J7LZL1</accession>
<dbReference type="Pfam" id="PF00787">
    <property type="entry name" value="PX"/>
    <property type="match status" value="1"/>
</dbReference>
<dbReference type="Pfam" id="PF07653">
    <property type="entry name" value="SH3_2"/>
    <property type="match status" value="1"/>
</dbReference>
<dbReference type="InterPro" id="IPR036871">
    <property type="entry name" value="PX_dom_sf"/>
</dbReference>
<feature type="domain" description="SH3" evidence="4">
    <location>
        <begin position="759"/>
        <end position="818"/>
    </location>
</feature>
<evidence type="ECO:0000313" key="7">
    <source>
        <dbReference type="RefSeq" id="XP_035690400.1"/>
    </source>
</evidence>
<gene>
    <name evidence="7" type="primary">LOC118425573</name>
</gene>
<dbReference type="PANTHER" id="PTHR15706">
    <property type="entry name" value="SH3 MULTIPLE DOMAIN"/>
    <property type="match status" value="1"/>
</dbReference>
<dbReference type="Gene3D" id="3.30.1520.10">
    <property type="entry name" value="Phox-like domain"/>
    <property type="match status" value="1"/>
</dbReference>
<feature type="domain" description="PX" evidence="5">
    <location>
        <begin position="34"/>
        <end position="158"/>
    </location>
</feature>
<sequence>MLLSTARREPLLSCWYHCSDDGGRPEVELQDNDAFVPATRSSEDTEHSGGLGFSAYVLRVTWSEGSEHVIYRRFSVVHDFHNELEEMFPLEAGVIDEKERILPRLPGRILLGRTRTQKIAEKRLLHVGKFCRELIALPPRISRCKFVLRFFEAKREDINPPSEEALKKPALNLARLSKCQSKQPEIVAETPETAEPPTPIEVSSPLALEPYRTIAAYERRGENEISFESGLQVDVMEKTRNGWWFICIDDDQGWAPASYLEPLTLSVGTEQEGKAGNGKKYIATHEYRAQEEDELDLEKGTVVELLTEYQDGWWLVRYNGKEGYTPCVFLTPLADPIINVKVWKNPNRLSVAQGEKQALLSETPNLSSGTPTQPIRSTLYGLEGLRHQLSVLTQNSTENNSTTEEEQPNSNTDPSDDSFESDWGDDFDATDSESAEPEQYRAIAAYQSMDDTEISLEAGDTVDVIKKNENGWWYVTCKGQSGWAPASYLEPVDHCPEKDEIALGEGERYISKFDYHAENEDEVDFERGETLVVLRKYLDGWWLVKFNDKEGFAPSTYLAKEDVGQSLEYPYGGPAEGTNAQTSDEETQIADKAPPPRRCTISVADSMYPSFRRVAMERVKSEECGSPSPEDDAAVSCLGDNWQLKSRDPRDVLMRNLPPPPTESGSIHGAKQTLKRMTSAEEEARRRNLETETYRAVGAYEKTCEKEVSFTAGATVHVIHKNENGWWYVWIGKDEGWAPGSYLEPIDHDPQRDTVFMEGRSSAYITTHAYSPQMEDELQFDKGQRVEVIMKNLDGWWLVSIAEKQGFAPATYLKKVNKVSRRYKKDLRHPRSRPGSTSSSSQEEEMKALGLHDISFILPEQLENAAPPRRCSIMEIGSRLKKSSNRRSGVRSLYIQDPIPEDP</sequence>
<dbReference type="Proteomes" id="UP000001554">
    <property type="component" value="Chromosome 11"/>
</dbReference>
<reference evidence="7" key="2">
    <citation type="submission" date="2025-08" db="UniProtKB">
        <authorList>
            <consortium name="RefSeq"/>
        </authorList>
    </citation>
    <scope>IDENTIFICATION</scope>
    <source>
        <strain evidence="7">S238N-H82</strain>
        <tissue evidence="7">Testes</tissue>
    </source>
</reference>
<dbReference type="OMA" id="YITTHAY"/>
<dbReference type="KEGG" id="bfo:118425573"/>
<proteinExistence type="predicted"/>
<keyword evidence="6" id="KW-1185">Reference proteome</keyword>
<feature type="domain" description="SH3" evidence="4">
    <location>
        <begin position="504"/>
        <end position="563"/>
    </location>
</feature>
<dbReference type="InterPro" id="IPR001683">
    <property type="entry name" value="PX_dom"/>
</dbReference>
<feature type="compositionally biased region" description="Acidic residues" evidence="3">
    <location>
        <begin position="414"/>
        <end position="436"/>
    </location>
</feature>
<feature type="domain" description="SH3" evidence="4">
    <location>
        <begin position="206"/>
        <end position="265"/>
    </location>
</feature>
<dbReference type="PROSITE" id="PS50002">
    <property type="entry name" value="SH3"/>
    <property type="match status" value="6"/>
</dbReference>
<evidence type="ECO:0000256" key="1">
    <source>
        <dbReference type="ARBA" id="ARBA00022443"/>
    </source>
</evidence>
<dbReference type="AlphaFoldDB" id="A0A9J7LZL1"/>
<evidence type="ECO:0000313" key="6">
    <source>
        <dbReference type="Proteomes" id="UP000001554"/>
    </source>
</evidence>
<dbReference type="GO" id="GO:0016176">
    <property type="term" value="F:superoxide-generating NADPH oxidase activator activity"/>
    <property type="evidence" value="ECO:0000318"/>
    <property type="project" value="GO_Central"/>
</dbReference>
<dbReference type="InterPro" id="IPR036028">
    <property type="entry name" value="SH3-like_dom_sf"/>
</dbReference>
<dbReference type="InterPro" id="IPR051228">
    <property type="entry name" value="NADPH_Oxidase/PX-Domain"/>
</dbReference>
<evidence type="ECO:0000259" key="5">
    <source>
        <dbReference type="PROSITE" id="PS50195"/>
    </source>
</evidence>
<feature type="region of interest" description="Disordered" evidence="3">
    <location>
        <begin position="568"/>
        <end position="597"/>
    </location>
</feature>
<protein>
    <submittedName>
        <fullName evidence="7">SH3 and PX domain-containing protein 2A-like</fullName>
    </submittedName>
</protein>
<evidence type="ECO:0000256" key="2">
    <source>
        <dbReference type="PROSITE-ProRule" id="PRU00192"/>
    </source>
</evidence>
<dbReference type="RefSeq" id="XP_035690400.1">
    <property type="nucleotide sequence ID" value="XM_035834507.1"/>
</dbReference>